<dbReference type="STRING" id="4536.A0A0E0IXK1"/>
<evidence type="ECO:0000256" key="3">
    <source>
        <dbReference type="SAM" id="SignalP"/>
    </source>
</evidence>
<protein>
    <recommendedName>
        <fullName evidence="4">Gnk2-homologous domain-containing protein</fullName>
    </recommendedName>
</protein>
<name>A0A0E0IXK1_ORYNI</name>
<reference evidence="5" key="1">
    <citation type="submission" date="2015-04" db="UniProtKB">
        <authorList>
            <consortium name="EnsemblPlants"/>
        </authorList>
    </citation>
    <scope>IDENTIFICATION</scope>
    <source>
        <strain evidence="5">SL10</strain>
    </source>
</reference>
<accession>A0A0E0IXK1</accession>
<dbReference type="InterPro" id="IPR002902">
    <property type="entry name" value="GNK2"/>
</dbReference>
<dbReference type="Pfam" id="PF01657">
    <property type="entry name" value="Stress-antifung"/>
    <property type="match status" value="1"/>
</dbReference>
<sequence length="140" mass="14909">MSMACYYLAAAAGLVLLLLLHAPLTDAQPLPWHRCNISSGNYTENSTYHANIRYLATSLPAYAASSRSLFVSSSGTPPDGIYALALCRGDTSVSSCASCVAAAIQSAQQHCPLIKTVTVYDDPCILRFSNEAFPISPPLH</sequence>
<dbReference type="OMA" id="VNASSHE"/>
<dbReference type="HOGENOM" id="CLU_139430_0_0_1"/>
<feature type="domain" description="Gnk2-homologous" evidence="4">
    <location>
        <begin position="30"/>
        <end position="133"/>
    </location>
</feature>
<feature type="signal peptide" evidence="3">
    <location>
        <begin position="1"/>
        <end position="27"/>
    </location>
</feature>
<dbReference type="Proteomes" id="UP000006591">
    <property type="component" value="Chromosome 11"/>
</dbReference>
<dbReference type="EnsemblPlants" id="ONIVA11G01510.1">
    <property type="protein sequence ID" value="ONIVA11G01510.1"/>
    <property type="gene ID" value="ONIVA11G01510"/>
</dbReference>
<evidence type="ECO:0000259" key="4">
    <source>
        <dbReference type="PROSITE" id="PS51473"/>
    </source>
</evidence>
<dbReference type="Gene3D" id="3.30.430.20">
    <property type="entry name" value="Gnk2 domain, C-X8-C-X2-C motif"/>
    <property type="match status" value="1"/>
</dbReference>
<feature type="chain" id="PRO_5002363274" description="Gnk2-homologous domain-containing protein" evidence="3">
    <location>
        <begin position="28"/>
        <end position="140"/>
    </location>
</feature>
<evidence type="ECO:0000313" key="5">
    <source>
        <dbReference type="EnsemblPlants" id="ONIVA11G01510.1"/>
    </source>
</evidence>
<evidence type="ECO:0000256" key="1">
    <source>
        <dbReference type="ARBA" id="ARBA00022729"/>
    </source>
</evidence>
<dbReference type="InterPro" id="IPR038408">
    <property type="entry name" value="GNK2_sf"/>
</dbReference>
<organism evidence="5">
    <name type="scientific">Oryza nivara</name>
    <name type="common">Indian wild rice</name>
    <name type="synonym">Oryza sativa f. spontanea</name>
    <dbReference type="NCBI Taxonomy" id="4536"/>
    <lineage>
        <taxon>Eukaryota</taxon>
        <taxon>Viridiplantae</taxon>
        <taxon>Streptophyta</taxon>
        <taxon>Embryophyta</taxon>
        <taxon>Tracheophyta</taxon>
        <taxon>Spermatophyta</taxon>
        <taxon>Magnoliopsida</taxon>
        <taxon>Liliopsida</taxon>
        <taxon>Poales</taxon>
        <taxon>Poaceae</taxon>
        <taxon>BOP clade</taxon>
        <taxon>Oryzoideae</taxon>
        <taxon>Oryzeae</taxon>
        <taxon>Oryzinae</taxon>
        <taxon>Oryza</taxon>
    </lineage>
</organism>
<evidence type="ECO:0000313" key="6">
    <source>
        <dbReference type="Proteomes" id="UP000006591"/>
    </source>
</evidence>
<keyword evidence="6" id="KW-1185">Reference proteome</keyword>
<keyword evidence="1 3" id="KW-0732">Signal</keyword>
<dbReference type="CDD" id="cd23509">
    <property type="entry name" value="Gnk2-like"/>
    <property type="match status" value="1"/>
</dbReference>
<dbReference type="PROSITE" id="PS51473">
    <property type="entry name" value="GNK2"/>
    <property type="match status" value="1"/>
</dbReference>
<reference evidence="5" key="2">
    <citation type="submission" date="2018-04" db="EMBL/GenBank/DDBJ databases">
        <title>OnivRS2 (Oryza nivara Reference Sequence Version 2).</title>
        <authorList>
            <person name="Zhang J."/>
            <person name="Kudrna D."/>
            <person name="Lee S."/>
            <person name="Talag J."/>
            <person name="Rajasekar S."/>
            <person name="Welchert J."/>
            <person name="Hsing Y.-I."/>
            <person name="Wing R.A."/>
        </authorList>
    </citation>
    <scope>NUCLEOTIDE SEQUENCE [LARGE SCALE GENOMIC DNA]</scope>
    <source>
        <strain evidence="5">SL10</strain>
    </source>
</reference>
<dbReference type="PANTHER" id="PTHR32099">
    <property type="entry name" value="CYSTEINE-RICH REPEAT SECRETORY PROTEIN"/>
    <property type="match status" value="1"/>
</dbReference>
<proteinExistence type="predicted"/>
<dbReference type="PANTHER" id="PTHR32099:SF42">
    <property type="entry name" value="CYSTEINE-RICH RECEPTOR-LIKE PROTEIN KINASE 9-RELATED"/>
    <property type="match status" value="1"/>
</dbReference>
<dbReference type="AlphaFoldDB" id="A0A0E0IXK1"/>
<evidence type="ECO:0000256" key="2">
    <source>
        <dbReference type="ARBA" id="ARBA00022737"/>
    </source>
</evidence>
<dbReference type="FunFam" id="3.30.430.20:FF:000004">
    <property type="entry name" value="Receptor-like serine-threonine protein kinase"/>
    <property type="match status" value="1"/>
</dbReference>
<dbReference type="Gramene" id="ONIVA11G01510.1">
    <property type="protein sequence ID" value="ONIVA11G01510.1"/>
    <property type="gene ID" value="ONIVA11G01510"/>
</dbReference>
<keyword evidence="2" id="KW-0677">Repeat</keyword>